<dbReference type="RefSeq" id="WP_210759363.1">
    <property type="nucleotide sequence ID" value="NZ_CP060139.1"/>
</dbReference>
<dbReference type="SUPFAM" id="SSF69754">
    <property type="entry name" value="Ribosome binding protein Y (YfiA homologue)"/>
    <property type="match status" value="1"/>
</dbReference>
<evidence type="ECO:0000313" key="1">
    <source>
        <dbReference type="EMBL" id="QNR24836.1"/>
    </source>
</evidence>
<dbReference type="CDD" id="cd00552">
    <property type="entry name" value="RaiA"/>
    <property type="match status" value="1"/>
</dbReference>
<sequence length="101" mass="11482">MKATFQSVNFTADVKLIDFIQGKLDKLELFNDSIINGEVYLKVVNTSSKENKEVEIKLHIPGHELVVKKLNRSFEAAADMATEALRRQLIKHKDKPRMVAS</sequence>
<dbReference type="EMBL" id="CP060139">
    <property type="protein sequence ID" value="QNR24836.1"/>
    <property type="molecule type" value="Genomic_DNA"/>
</dbReference>
<accession>A0A7H0VGI8</accession>
<name>A0A7H0VGI8_9FLAO</name>
<dbReference type="KEGG" id="chyd:H4K34_03060"/>
<reference evidence="1 2" key="1">
    <citation type="submission" date="2020-08" db="EMBL/GenBank/DDBJ databases">
        <title>Croceimicrobium hydrocarbonivorans gen. nov., sp. nov., a novel marine bacterium isolated from a bacterial consortium that degrades polyethylene terephthalate.</title>
        <authorList>
            <person name="Liu R."/>
        </authorList>
    </citation>
    <scope>NUCLEOTIDE SEQUENCE [LARGE SCALE GENOMIC DNA]</scope>
    <source>
        <strain evidence="1 2">A20-9</strain>
    </source>
</reference>
<organism evidence="1 2">
    <name type="scientific">Croceimicrobium hydrocarbonivorans</name>
    <dbReference type="NCBI Taxonomy" id="2761580"/>
    <lineage>
        <taxon>Bacteria</taxon>
        <taxon>Pseudomonadati</taxon>
        <taxon>Bacteroidota</taxon>
        <taxon>Flavobacteriia</taxon>
        <taxon>Flavobacteriales</taxon>
        <taxon>Owenweeksiaceae</taxon>
        <taxon>Croceimicrobium</taxon>
    </lineage>
</organism>
<protein>
    <submittedName>
        <fullName evidence="1">Ribosome-associated translation inhibitor RaiA</fullName>
    </submittedName>
</protein>
<proteinExistence type="predicted"/>
<keyword evidence="2" id="KW-1185">Reference proteome</keyword>
<gene>
    <name evidence="1" type="primary">raiA</name>
    <name evidence="1" type="ORF">H4K34_03060</name>
</gene>
<dbReference type="InterPro" id="IPR036567">
    <property type="entry name" value="RHF-like"/>
</dbReference>
<dbReference type="InterPro" id="IPR003489">
    <property type="entry name" value="RHF/RaiA"/>
</dbReference>
<dbReference type="Pfam" id="PF02482">
    <property type="entry name" value="Ribosomal_S30AE"/>
    <property type="match status" value="1"/>
</dbReference>
<dbReference type="AlphaFoldDB" id="A0A7H0VGI8"/>
<dbReference type="Gene3D" id="3.30.160.100">
    <property type="entry name" value="Ribosome hibernation promotion factor-like"/>
    <property type="match status" value="1"/>
</dbReference>
<evidence type="ECO:0000313" key="2">
    <source>
        <dbReference type="Proteomes" id="UP000516305"/>
    </source>
</evidence>
<dbReference type="Proteomes" id="UP000516305">
    <property type="component" value="Chromosome"/>
</dbReference>
<dbReference type="NCBIfam" id="TIGR00741">
    <property type="entry name" value="yfiA"/>
    <property type="match status" value="1"/>
</dbReference>